<accession>A0A6P2MEC8</accession>
<keyword evidence="1" id="KW-0238">DNA-binding</keyword>
<gene>
    <name evidence="1" type="ORF">BLA13014_03848</name>
</gene>
<reference evidence="1 2" key="1">
    <citation type="submission" date="2019-09" db="EMBL/GenBank/DDBJ databases">
        <authorList>
            <person name="Depoorter E."/>
        </authorList>
    </citation>
    <scope>NUCLEOTIDE SEQUENCE [LARGE SCALE GENOMIC DNA]</scope>
    <source>
        <strain evidence="1">LMG 13014</strain>
    </source>
</reference>
<name>A0A6P2MEC8_9BURK</name>
<evidence type="ECO:0000313" key="1">
    <source>
        <dbReference type="EMBL" id="VWB83418.1"/>
    </source>
</evidence>
<dbReference type="RefSeq" id="WP_175023642.1">
    <property type="nucleotide sequence ID" value="NZ_CABVQC010000025.1"/>
</dbReference>
<organism evidence="1 2">
    <name type="scientific">Burkholderia aenigmatica</name>
    <dbReference type="NCBI Taxonomy" id="2015348"/>
    <lineage>
        <taxon>Bacteria</taxon>
        <taxon>Pseudomonadati</taxon>
        <taxon>Pseudomonadota</taxon>
        <taxon>Betaproteobacteria</taxon>
        <taxon>Burkholderiales</taxon>
        <taxon>Burkholderiaceae</taxon>
        <taxon>Burkholderia</taxon>
        <taxon>Burkholderia cepacia complex</taxon>
    </lineage>
</organism>
<dbReference type="AlphaFoldDB" id="A0A6P2MEC8"/>
<sequence>MKTKTTKITLDTVLSVMKPGQRYTAHDLSRNADVPLSTVRHLLASDRAATRVDVKRGEKRGRMFSLAGTCGGDQHIDTRIRPDFTSHLTGYAGWLGSHQALAMMTRGAR</sequence>
<proteinExistence type="predicted"/>
<dbReference type="Proteomes" id="UP000494261">
    <property type="component" value="Unassembled WGS sequence"/>
</dbReference>
<dbReference type="EMBL" id="CABVQC010000025">
    <property type="protein sequence ID" value="VWB83418.1"/>
    <property type="molecule type" value="Genomic_DNA"/>
</dbReference>
<protein>
    <submittedName>
        <fullName evidence="1">Putative phage DNA-binding protein</fullName>
    </submittedName>
</protein>
<dbReference type="GO" id="GO:0003677">
    <property type="term" value="F:DNA binding"/>
    <property type="evidence" value="ECO:0007669"/>
    <property type="project" value="UniProtKB-KW"/>
</dbReference>
<evidence type="ECO:0000313" key="2">
    <source>
        <dbReference type="Proteomes" id="UP000494261"/>
    </source>
</evidence>